<name>A0A4U0X2F8_9PEZI</name>
<keyword evidence="2 4" id="KW-0808">Transferase</keyword>
<comment type="subunit">
    <text evidence="4">Heterotetramer; composed of 2 small (MOCS2A) and 2 large (MOCS2B) subunits.</text>
</comment>
<dbReference type="SUPFAM" id="SSF54690">
    <property type="entry name" value="Molybdopterin synthase subunit MoaE"/>
    <property type="match status" value="1"/>
</dbReference>
<dbReference type="GO" id="GO:0030366">
    <property type="term" value="F:molybdopterin synthase activity"/>
    <property type="evidence" value="ECO:0007669"/>
    <property type="project" value="UniProtKB-UniRule"/>
</dbReference>
<comment type="similarity">
    <text evidence="4">Belongs to the MoaE family. MOCS2B subfamily.</text>
</comment>
<dbReference type="EC" id="2.8.1.12" evidence="4"/>
<feature type="binding site" evidence="4">
    <location>
        <begin position="120"/>
        <end position="121"/>
    </location>
    <ligand>
        <name>substrate</name>
    </ligand>
</feature>
<dbReference type="HAMAP" id="MF_03052">
    <property type="entry name" value="MOC2B"/>
    <property type="match status" value="1"/>
</dbReference>
<organism evidence="5 6">
    <name type="scientific">Friedmanniomyces simplex</name>
    <dbReference type="NCBI Taxonomy" id="329884"/>
    <lineage>
        <taxon>Eukaryota</taxon>
        <taxon>Fungi</taxon>
        <taxon>Dikarya</taxon>
        <taxon>Ascomycota</taxon>
        <taxon>Pezizomycotina</taxon>
        <taxon>Dothideomycetes</taxon>
        <taxon>Dothideomycetidae</taxon>
        <taxon>Mycosphaerellales</taxon>
        <taxon>Teratosphaeriaceae</taxon>
        <taxon>Friedmanniomyces</taxon>
    </lineage>
</organism>
<comment type="pathway">
    <text evidence="4">Cofactor biosynthesis; molybdopterin biosynthesis.</text>
</comment>
<dbReference type="GO" id="GO:1990140">
    <property type="term" value="C:molybdopterin synthase complex"/>
    <property type="evidence" value="ECO:0007669"/>
    <property type="project" value="UniProtKB-UniRule"/>
</dbReference>
<evidence type="ECO:0000313" key="6">
    <source>
        <dbReference type="Proteomes" id="UP000309340"/>
    </source>
</evidence>
<dbReference type="Gene3D" id="3.90.1170.40">
    <property type="entry name" value="Molybdopterin biosynthesis MoaE subunit"/>
    <property type="match status" value="1"/>
</dbReference>
<reference evidence="5 6" key="1">
    <citation type="submission" date="2017-03" db="EMBL/GenBank/DDBJ databases">
        <title>Genomes of endolithic fungi from Antarctica.</title>
        <authorList>
            <person name="Coleine C."/>
            <person name="Masonjones S."/>
            <person name="Stajich J.E."/>
        </authorList>
    </citation>
    <scope>NUCLEOTIDE SEQUENCE [LARGE SCALE GENOMIC DNA]</scope>
    <source>
        <strain evidence="5 6">CCFEE 5184</strain>
    </source>
</reference>
<feature type="binding site" evidence="4">
    <location>
        <begin position="143"/>
        <end position="145"/>
    </location>
    <ligand>
        <name>substrate</name>
    </ligand>
</feature>
<dbReference type="FunFam" id="3.90.1170.40:FF:000003">
    <property type="entry name" value="Molybdopterin converting factor subunit 2"/>
    <property type="match status" value="1"/>
</dbReference>
<evidence type="ECO:0000256" key="4">
    <source>
        <dbReference type="HAMAP-Rule" id="MF_03052"/>
    </source>
</evidence>
<dbReference type="AlphaFoldDB" id="A0A4U0X2F8"/>
<dbReference type="OrthoDB" id="5531344at2759"/>
<comment type="catalytic activity">
    <reaction evidence="4">
        <text>2 [molybdopterin-synthase sulfur-carrier protein]-C-terminal-Gly-aminoethanethioate + cyclic pyranopterin phosphate + H2O = molybdopterin + 2 [molybdopterin-synthase sulfur-carrier protein]-C-terminal Gly-Gly + 2 H(+)</text>
        <dbReference type="Rhea" id="RHEA:26333"/>
        <dbReference type="Rhea" id="RHEA-COMP:12202"/>
        <dbReference type="Rhea" id="RHEA-COMP:19907"/>
        <dbReference type="ChEBI" id="CHEBI:15377"/>
        <dbReference type="ChEBI" id="CHEBI:15378"/>
        <dbReference type="ChEBI" id="CHEBI:58698"/>
        <dbReference type="ChEBI" id="CHEBI:59648"/>
        <dbReference type="ChEBI" id="CHEBI:90778"/>
        <dbReference type="ChEBI" id="CHEBI:232372"/>
        <dbReference type="EC" id="2.8.1.12"/>
    </reaction>
</comment>
<dbReference type="InterPro" id="IPR003448">
    <property type="entry name" value="Mopterin_biosynth_MoaE"/>
</dbReference>
<keyword evidence="3 4" id="KW-0501">Molybdenum cofactor biosynthesis</keyword>
<dbReference type="Proteomes" id="UP000309340">
    <property type="component" value="Unassembled WGS sequence"/>
</dbReference>
<comment type="function">
    <text evidence="4">Catalytic subunit of the molybdopterin synthase complex, a complex that catalyzes the conversion of precursor Z into molybdopterin. Acts by mediating the incorporation of 2 sulfur atoms from thiocarboxylated MOCS2A into precursor Z to generate a dithiolene group.</text>
</comment>
<sequence>MADINSLHKAFEGERSLSEPNIYVSLTYDALDASTVMARVKSPKAGAVVLFAGCTRDSFASRPVTHLSYSTYTPLALRTLLSIAKAIYLEHDLVGIAITHRLGRVDIGDESVLIAVAAPHRKAGWRAGEECLEMVKEKVEIWKEEWFEDGGVWRSNRDGAAGVPVAVGGTSGSGGVE</sequence>
<evidence type="ECO:0000256" key="3">
    <source>
        <dbReference type="ARBA" id="ARBA00023150"/>
    </source>
</evidence>
<dbReference type="UniPathway" id="UPA00344"/>
<dbReference type="InterPro" id="IPR036563">
    <property type="entry name" value="MoaE_sf"/>
</dbReference>
<proteinExistence type="inferred from homology"/>
<dbReference type="PANTHER" id="PTHR23404">
    <property type="entry name" value="MOLYBDOPTERIN SYNTHASE RELATED"/>
    <property type="match status" value="1"/>
</dbReference>
<dbReference type="CDD" id="cd00756">
    <property type="entry name" value="MoaE"/>
    <property type="match status" value="1"/>
</dbReference>
<evidence type="ECO:0000256" key="2">
    <source>
        <dbReference type="ARBA" id="ARBA00022679"/>
    </source>
</evidence>
<comment type="caution">
    <text evidence="5">The sequence shown here is derived from an EMBL/GenBank/DDBJ whole genome shotgun (WGS) entry which is preliminary data.</text>
</comment>
<gene>
    <name evidence="4" type="primary">cnxH</name>
    <name evidence="5" type="ORF">B0A55_08071</name>
</gene>
<keyword evidence="1 4" id="KW-0963">Cytoplasm</keyword>
<evidence type="ECO:0000313" key="5">
    <source>
        <dbReference type="EMBL" id="TKA69981.1"/>
    </source>
</evidence>
<accession>A0A4U0X2F8</accession>
<dbReference type="InterPro" id="IPR028888">
    <property type="entry name" value="MOCS2B_euk"/>
</dbReference>
<keyword evidence="6" id="KW-1185">Reference proteome</keyword>
<comment type="subcellular location">
    <subcellularLocation>
        <location evidence="4">Cytoplasm</location>
    </subcellularLocation>
</comment>
<protein>
    <recommendedName>
        <fullName evidence="4">Molybdopterin synthase catalytic subunit</fullName>
        <ecNumber evidence="4">2.8.1.12</ecNumber>
    </recommendedName>
    <alternativeName>
        <fullName evidence="4">Common component for nitrate reductase and xanthine dehydrogenase protein H</fullName>
    </alternativeName>
    <alternativeName>
        <fullName evidence="4">Molybdenum cofactor synthesis protein 2 large subunit</fullName>
    </alternativeName>
    <alternativeName>
        <fullName evidence="4">Molybdenum cofactor synthesis protein 2B</fullName>
        <shortName evidence="4">MOCS2B</shortName>
    </alternativeName>
</protein>
<dbReference type="GO" id="GO:0006777">
    <property type="term" value="P:Mo-molybdopterin cofactor biosynthetic process"/>
    <property type="evidence" value="ECO:0007669"/>
    <property type="project" value="UniProtKB-UniRule"/>
</dbReference>
<dbReference type="STRING" id="329884.A0A4U0X2F8"/>
<feature type="binding site" evidence="4">
    <location>
        <position position="136"/>
    </location>
    <ligand>
        <name>substrate</name>
    </ligand>
</feature>
<dbReference type="Pfam" id="PF02391">
    <property type="entry name" value="MoaE"/>
    <property type="match status" value="1"/>
</dbReference>
<evidence type="ECO:0000256" key="1">
    <source>
        <dbReference type="ARBA" id="ARBA00022490"/>
    </source>
</evidence>
<dbReference type="EMBL" id="NAJQ01000420">
    <property type="protein sequence ID" value="TKA69981.1"/>
    <property type="molecule type" value="Genomic_DNA"/>
</dbReference>